<keyword evidence="7 20" id="KW-0479">Metal-binding</keyword>
<comment type="subunit">
    <text evidence="18 20">Homomultimerizes to form the nucleocapsid. Binds to viral genomic RNA. Interacts with glycoprotein G2. Interacts with protein Z; this interaction probably directs the encapsidated genome to budding sites. Interacts with protein L; this interaction does not interfere with Z-L interaction. Interacts with host IKBKE (via Protein kinase domain); the interaction inhibits IKBKE kinase activity.</text>
</comment>
<dbReference type="Gene3D" id="3.30.420.410">
    <property type="entry name" value="Arenaviral nucleoprotein, C-terminal domain"/>
    <property type="match status" value="1"/>
</dbReference>
<comment type="similarity">
    <text evidence="20 21">Belongs to the arenaviridae nucleocapsid protein family.</text>
</comment>
<evidence type="ECO:0000259" key="25">
    <source>
        <dbReference type="Pfam" id="PF17290"/>
    </source>
</evidence>
<evidence type="ECO:0000256" key="14">
    <source>
        <dbReference type="ARBA" id="ARBA00023211"/>
    </source>
</evidence>
<dbReference type="Pfam" id="PF00843">
    <property type="entry name" value="Arena_nucleocap"/>
    <property type="match status" value="1"/>
</dbReference>
<dbReference type="Gene3D" id="1.10.150.550">
    <property type="entry name" value="Arenavirus nucleocapsid protein, head domain"/>
    <property type="match status" value="3"/>
</dbReference>
<proteinExistence type="inferred from homology"/>
<dbReference type="GO" id="GO:0003723">
    <property type="term" value="F:RNA binding"/>
    <property type="evidence" value="ECO:0007669"/>
    <property type="project" value="UniProtKB-UniRule"/>
</dbReference>
<keyword evidence="15 20" id="KW-0922">Interferon antiviral system evasion</keyword>
<evidence type="ECO:0000256" key="18">
    <source>
        <dbReference type="ARBA" id="ARBA00046413"/>
    </source>
</evidence>
<keyword evidence="8 20" id="KW-0378">Hydrolase</keyword>
<keyword evidence="11 20" id="KW-0694">RNA-binding</keyword>
<evidence type="ECO:0000256" key="4">
    <source>
        <dbReference type="ARBA" id="ARBA00022561"/>
    </source>
</evidence>
<dbReference type="GO" id="GO:0016787">
    <property type="term" value="F:hydrolase activity"/>
    <property type="evidence" value="ECO:0007669"/>
    <property type="project" value="UniProtKB-KW"/>
</dbReference>
<gene>
    <name evidence="20" type="primary">N</name>
</gene>
<feature type="binding site" evidence="20">
    <location>
        <position position="386"/>
    </location>
    <ligand>
        <name>Mn(2+)</name>
        <dbReference type="ChEBI" id="CHEBI:29035"/>
    </ligand>
</feature>
<feature type="binding site" evidence="20">
    <location>
        <position position="535"/>
    </location>
    <ligand>
        <name>Mn(2+)</name>
        <dbReference type="ChEBI" id="CHEBI:29035"/>
    </ligand>
</feature>
<dbReference type="GO" id="GO:0046872">
    <property type="term" value="F:metal ion binding"/>
    <property type="evidence" value="ECO:0007669"/>
    <property type="project" value="UniProtKB-UniRule"/>
</dbReference>
<evidence type="ECO:0000256" key="22">
    <source>
        <dbReference type="SAM" id="Coils"/>
    </source>
</evidence>
<organismHost>
    <name type="scientific">Artibeus</name>
    <name type="common">neotropical fruit bats</name>
    <dbReference type="NCBI Taxonomy" id="9416"/>
</organismHost>
<dbReference type="Pfam" id="PF17290">
    <property type="entry name" value="Arena_ncap_C"/>
    <property type="match status" value="1"/>
</dbReference>
<name>A0A7D3QKV1_TACV</name>
<evidence type="ECO:0000256" key="1">
    <source>
        <dbReference type="ARBA" id="ARBA00022437"/>
    </source>
</evidence>
<evidence type="ECO:0000256" key="8">
    <source>
        <dbReference type="ARBA" id="ARBA00022801"/>
    </source>
</evidence>
<dbReference type="EC" id="3.1.13.-" evidence="20"/>
<evidence type="ECO:0000256" key="16">
    <source>
        <dbReference type="ARBA" id="ARBA00023274"/>
    </source>
</evidence>
<dbReference type="GO" id="GO:0019029">
    <property type="term" value="C:helical viral capsid"/>
    <property type="evidence" value="ECO:0007669"/>
    <property type="project" value="UniProtKB-UniRule"/>
</dbReference>
<dbReference type="FunFam" id="1.10.150.550:FF:000001">
    <property type="entry name" value="Nucleoprotein"/>
    <property type="match status" value="1"/>
</dbReference>
<feature type="binding site" evidence="20">
    <location>
        <position position="531"/>
    </location>
    <ligand>
        <name>Zn(2+)</name>
        <dbReference type="ChEBI" id="CHEBI:29105"/>
    </ligand>
</feature>
<feature type="coiled-coil region" evidence="22">
    <location>
        <begin position="92"/>
        <end position="119"/>
    </location>
</feature>
<evidence type="ECO:0000256" key="2">
    <source>
        <dbReference type="ARBA" id="ARBA00022482"/>
    </source>
</evidence>
<dbReference type="PIRSF" id="PIRSF004029">
    <property type="entry name" value="N_ArenaV"/>
    <property type="match status" value="1"/>
</dbReference>
<dbReference type="HAMAP" id="MF_04085">
    <property type="entry name" value="ARENA_NCAP"/>
    <property type="match status" value="1"/>
</dbReference>
<comment type="function">
    <text evidence="20">Encapsidates the genome, protecting it from nucleases. The encapsidated genomic RNA is termed the nucleocapsid (NC). Serves as template for viral transcription and replication. The increased presence of protein N in host cell does not seem to trigger the switch from transcription to replication as observed in other negative strain RNA viruses. Through the interaction with host IKBKE, strongly inhibits the phosphorylation and nuclear translocation of host IRF3, a protein involved in interferon activation pathway, leading to the inhibition of interferon-beta and IRF3-dependent promoters activation. Encodes also a functional 3'-5' exoribonuclease that degrades preferentially dsRNA substrates and thereby participates in the suppression of interferon induction.</text>
</comment>
<dbReference type="InterPro" id="IPR038115">
    <property type="entry name" value="Nucleocapsid_C_sf"/>
</dbReference>
<keyword evidence="9 20" id="KW-0862">Zinc</keyword>
<keyword evidence="2 20" id="KW-1113">Inhibition of host RLR pathway by virus</keyword>
<dbReference type="InterPro" id="IPR000229">
    <property type="entry name" value="Nucleocapsid_arenaviridae"/>
</dbReference>
<feature type="binding site" evidence="20">
    <location>
        <position position="388"/>
    </location>
    <ligand>
        <name>Mn(2+)</name>
        <dbReference type="ChEBI" id="CHEBI:29035"/>
    </ligand>
</feature>
<evidence type="ECO:0000259" key="24">
    <source>
        <dbReference type="Pfam" id="PF00843"/>
    </source>
</evidence>
<evidence type="ECO:0000256" key="17">
    <source>
        <dbReference type="ARBA" id="ARBA00023280"/>
    </source>
</evidence>
<dbReference type="GO" id="GO:0039696">
    <property type="term" value="P:RNA-templated viral transcription"/>
    <property type="evidence" value="ECO:0007669"/>
    <property type="project" value="UniProtKB-UniRule"/>
</dbReference>
<reference evidence="26" key="1">
    <citation type="journal article" date="2020" name="Arch. Virol.">
        <title>Complete genome sequence of Tacaribe virus.</title>
        <authorList>
            <person name="Holzerland J."/>
            <person name="Leske A."/>
            <person name="Feneant L."/>
            <person name="Garcin D."/>
            <person name="Kolakofsky D."/>
            <person name="Groseth A."/>
        </authorList>
    </citation>
    <scope>NUCLEOTIDE SEQUENCE</scope>
    <source>
        <strain evidence="26">TRVL-11573</strain>
    </source>
</reference>
<evidence type="ECO:0000256" key="15">
    <source>
        <dbReference type="ARBA" id="ARBA00023258"/>
    </source>
</evidence>
<sequence>MAQSKEVPSFRWTQSLRKGLSQFTQTVKSDILKDAKLIADSIDFNQVAQVQRVLRKTKRTDDDLNKLRDLNMEVDRLMSMKSVQKNTIFKVGDLARDELMELASDLEKLKDKIKRTESNGTNAYMGNLSQSQLNRRSEILRTLGFAQQGGRPNGIVRVWDVKDSSKLNNQFGSMPALTIACMTVQGGETMNNVVQALTSLGLLYTVKYPNLSDLDKLIPNHECLQIITKEESSINISGYNLSLSAAVKAGASILDGGNMLETIRVTPDNFSSLIKNTLQVKRREGMFIDDRPGSRNPYENLLYKLCLSGDGWPYIGSRSQIMGRSWDNTSVDLTKKPDAVPEPGAAPRPAERKGQNLRLASLTEGQELIVRAAVSELDPSNTIWLDIEGPPTDPVELALYQPAKKQYIHCFRKPHDEKGFKNGSRHSHGILMKDIEDAVPGVLSYVIGLLPPNMVITTQGSDDIRKLLDIHGRKDLKLIDVKFTSDQARQFEHQVWDKFGHLCKQHNGVIISKKNKSKDSPPSPSPDEPHCALLDCIMFHSAMSGELPKEEPIPLLPKEFLFFPKTAFAL</sequence>
<evidence type="ECO:0000256" key="5">
    <source>
        <dbReference type="ARBA" id="ARBA00022581"/>
    </source>
</evidence>
<evidence type="ECO:0000256" key="7">
    <source>
        <dbReference type="ARBA" id="ARBA00022723"/>
    </source>
</evidence>
<keyword evidence="10 20" id="KW-0946">Virion</keyword>
<comment type="caution">
    <text evidence="20">Lacks conserved residue(s) required for the propagation of feature annotation.</text>
</comment>
<evidence type="ECO:0000256" key="19">
    <source>
        <dbReference type="ARBA" id="ARBA00057518"/>
    </source>
</evidence>
<evidence type="ECO:0000256" key="23">
    <source>
        <dbReference type="SAM" id="MobiDB-lite"/>
    </source>
</evidence>
<dbReference type="GO" id="GO:0039689">
    <property type="term" value="P:negative stranded viral RNA replication"/>
    <property type="evidence" value="ECO:0007669"/>
    <property type="project" value="UniProtKB-UniRule"/>
</dbReference>
<keyword evidence="16 20" id="KW-0687">Ribonucleoprotein</keyword>
<keyword evidence="14" id="KW-0464">Manganese</keyword>
<evidence type="ECO:0000256" key="13">
    <source>
        <dbReference type="ARBA" id="ARBA00023200"/>
    </source>
</evidence>
<evidence type="ECO:0000256" key="3">
    <source>
        <dbReference type="ARBA" id="ARBA00022497"/>
    </source>
</evidence>
<organism evidence="26">
    <name type="scientific">Tacaribe virus</name>
    <name type="common">TCRV</name>
    <dbReference type="NCBI Taxonomy" id="3052328"/>
    <lineage>
        <taxon>Viruses</taxon>
        <taxon>Riboviria</taxon>
        <taxon>Orthornavirae</taxon>
        <taxon>Negarnaviricota</taxon>
        <taxon>Polyploviricotina</taxon>
        <taxon>Bunyaviricetes</taxon>
        <taxon>Hareavirales</taxon>
        <taxon>Arenaviridae</taxon>
        <taxon>Mammarenavirus</taxon>
    </lineage>
</organism>
<keyword evidence="5 20" id="KW-0945">Host-virus interaction</keyword>
<keyword evidence="13 20" id="KW-1035">Host cytoplasm</keyword>
<keyword evidence="3 20" id="KW-1139">Helical capsid protein</keyword>
<keyword evidence="1 20" id="KW-1224">Inhibition of host IKBKE by virus</keyword>
<evidence type="ECO:0000256" key="6">
    <source>
        <dbReference type="ARBA" id="ARBA00022632"/>
    </source>
</evidence>
<dbReference type="EMBL" id="MT081316">
    <property type="protein sequence ID" value="QKE59892.1"/>
    <property type="molecule type" value="Genomic_RNA"/>
</dbReference>
<feature type="region of interest" description="Disordered" evidence="23">
    <location>
        <begin position="332"/>
        <end position="356"/>
    </location>
</feature>
<accession>A0A7D3QKV1</accession>
<keyword evidence="12 20" id="KW-0543">Viral nucleoprotein</keyword>
<keyword evidence="22" id="KW-0175">Coiled coil</keyword>
<comment type="function">
    <text evidence="19">Encapsidates the genome, protecting it from nucleases. The encapsidated genomic RNA is termed the nucleocapsid (NC). Serves as template for viral transcription and replication. The increased presence of protein N in host cell does not seem to trigger the switch from transcription to replication as observed in other negative strain RNA viruses. Through the interaction with host IKBKE, strongly inhibits the phosphorylation and nuclear translocation of host IRF3, a protein involved in interferon activation pathway, leading to the inhibition of interferon-beta and IRF3-dependent promoters activation. Also encodes a functional 3'-5' exoribonuclease that degrades preferentially dsRNA substrates and thereby participates in the suppression of interferon induction.</text>
</comment>
<feature type="domain" description="Nucleocapsid N-terminal Arenaviridae" evidence="24">
    <location>
        <begin position="4"/>
        <end position="334"/>
    </location>
</feature>
<comment type="domain">
    <text evidence="20">The N-terminal region is important for the cap-binding activity while the C-terminal region contains the 3'-5' exoribonuclease activity. A CCHE zinc binding site is present in the C-terminal region and may thus contribute to the substrate binding and/or the specificity of the exonuclease activity.</text>
</comment>
<keyword evidence="17 20" id="KW-0899">Viral immunoevasion</keyword>
<dbReference type="InterPro" id="IPR035083">
    <property type="entry name" value="Nucleocapsid_N_arenaviridae"/>
</dbReference>
<evidence type="ECO:0000256" key="12">
    <source>
        <dbReference type="ARBA" id="ARBA00023086"/>
    </source>
</evidence>
<keyword evidence="4 20" id="KW-0167">Capsid protein</keyword>
<evidence type="ECO:0000256" key="9">
    <source>
        <dbReference type="ARBA" id="ARBA00022833"/>
    </source>
</evidence>
<comment type="subcellular location">
    <subcellularLocation>
        <location evidence="20 21">Virion</location>
    </subcellularLocation>
    <subcellularLocation>
        <location evidence="20 21">Host cytoplasm</location>
    </subcellularLocation>
</comment>
<dbReference type="FunFam" id="1.10.150.550:FF:000002">
    <property type="entry name" value="Nucleoprotein"/>
    <property type="match status" value="1"/>
</dbReference>
<dbReference type="GO" id="GO:0030430">
    <property type="term" value="C:host cell cytoplasm"/>
    <property type="evidence" value="ECO:0007669"/>
    <property type="project" value="UniProtKB-SubCell"/>
</dbReference>
<evidence type="ECO:0000313" key="26">
    <source>
        <dbReference type="EMBL" id="QKE59892.1"/>
    </source>
</evidence>
<dbReference type="GO" id="GO:1990904">
    <property type="term" value="C:ribonucleoprotein complex"/>
    <property type="evidence" value="ECO:0007669"/>
    <property type="project" value="UniProtKB-KW"/>
</dbReference>
<dbReference type="GO" id="GO:0019013">
    <property type="term" value="C:viral nucleocapsid"/>
    <property type="evidence" value="ECO:0007669"/>
    <property type="project" value="UniProtKB-UniRule"/>
</dbReference>
<evidence type="ECO:0000256" key="21">
    <source>
        <dbReference type="PIRNR" id="PIRNR004029"/>
    </source>
</evidence>
<dbReference type="InterPro" id="IPR035084">
    <property type="entry name" value="Nucleocapsid_C_arenaviridae"/>
</dbReference>
<evidence type="ECO:0000256" key="11">
    <source>
        <dbReference type="ARBA" id="ARBA00022884"/>
    </source>
</evidence>
<protein>
    <recommendedName>
        <fullName evidence="20 21">Nucleoprotein</fullName>
        <ecNumber evidence="20">3.1.13.-</ecNumber>
    </recommendedName>
    <alternativeName>
        <fullName evidence="20 21">Nucleocapsid protein</fullName>
    </alternativeName>
    <alternativeName>
        <fullName evidence="20">Protein N</fullName>
    </alternativeName>
</protein>
<feature type="domain" description="Nucleocapsid C-terminal Arenaviridae" evidence="25">
    <location>
        <begin position="360"/>
        <end position="545"/>
    </location>
</feature>
<evidence type="ECO:0000256" key="20">
    <source>
        <dbReference type="HAMAP-Rule" id="MF_04085"/>
    </source>
</evidence>
<feature type="binding site" evidence="20">
    <location>
        <position position="503"/>
    </location>
    <ligand>
        <name>Zn(2+)</name>
        <dbReference type="ChEBI" id="CHEBI:29105"/>
    </ligand>
</feature>
<feature type="site" description="Important for exonuclease activity" evidence="20">
    <location>
        <position position="463"/>
    </location>
</feature>
<feature type="binding site" evidence="20">
    <location>
        <position position="506"/>
    </location>
    <ligand>
        <name>Zn(2+)</name>
        <dbReference type="ChEBI" id="CHEBI:29105"/>
    </ligand>
</feature>
<dbReference type="FunFam" id="3.30.420.410:FF:000001">
    <property type="entry name" value="Nucleoprotein"/>
    <property type="match status" value="1"/>
</dbReference>
<evidence type="ECO:0000256" key="10">
    <source>
        <dbReference type="ARBA" id="ARBA00022844"/>
    </source>
</evidence>
<keyword evidence="6 20" id="KW-1090">Inhibition of host innate immune response by virus</keyword>
<feature type="binding site" evidence="20">
    <location>
        <position position="396"/>
    </location>
    <ligand>
        <name>Zn(2+)</name>
        <dbReference type="ChEBI" id="CHEBI:29105"/>
    </ligand>
</feature>
<dbReference type="GO" id="GO:0039724">
    <property type="term" value="P:symbiont-mediated suppression of host cytoplasmic pattern recognition receptor signaling pathway via inhibition of IKBKE activity"/>
    <property type="evidence" value="ECO:0007669"/>
    <property type="project" value="UniProtKB-UniRule"/>
</dbReference>